<sequence length="167" mass="18318">MAENRDSAQGEADRLAALDPRQKHVLRIRALLAGLVPLAMLAIGDVILNRELGFSLGWGIGLGIALYLFSVLLLPGRRYRRWGYRTGERAIRIASGLLVRRETVVPYDRVQHIDVSRGPIERAFGVATLTLHTAGSYNSTVDLPGLAIADANRMRDAIRAHIGQDLA</sequence>
<evidence type="ECO:0000256" key="1">
    <source>
        <dbReference type="SAM" id="Phobius"/>
    </source>
</evidence>
<dbReference type="OrthoDB" id="1750577at2"/>
<dbReference type="RefSeq" id="WP_116236919.1">
    <property type="nucleotide sequence ID" value="NZ_QRDP01000004.1"/>
</dbReference>
<dbReference type="InterPro" id="IPR005182">
    <property type="entry name" value="YdbS-like_PH"/>
</dbReference>
<proteinExistence type="predicted"/>
<dbReference type="Pfam" id="PF03703">
    <property type="entry name" value="bPH_2"/>
    <property type="match status" value="1"/>
</dbReference>
<keyword evidence="4" id="KW-1185">Reference proteome</keyword>
<evidence type="ECO:0000313" key="4">
    <source>
        <dbReference type="Proteomes" id="UP000256310"/>
    </source>
</evidence>
<keyword evidence="1" id="KW-0812">Transmembrane</keyword>
<keyword evidence="1" id="KW-0472">Membrane</keyword>
<organism evidence="3 4">
    <name type="scientific">Parasphingopyxis lamellibrachiae</name>
    <dbReference type="NCBI Taxonomy" id="680125"/>
    <lineage>
        <taxon>Bacteria</taxon>
        <taxon>Pseudomonadati</taxon>
        <taxon>Pseudomonadota</taxon>
        <taxon>Alphaproteobacteria</taxon>
        <taxon>Sphingomonadales</taxon>
        <taxon>Sphingomonadaceae</taxon>
        <taxon>Parasphingopyxis</taxon>
    </lineage>
</organism>
<dbReference type="AlphaFoldDB" id="A0A3D9FJ46"/>
<protein>
    <recommendedName>
        <fullName evidence="2">YdbS-like PH domain-containing protein</fullName>
    </recommendedName>
</protein>
<feature type="transmembrane region" description="Helical" evidence="1">
    <location>
        <begin position="30"/>
        <end position="48"/>
    </location>
</feature>
<gene>
    <name evidence="3" type="ORF">DFR46_2729</name>
</gene>
<feature type="domain" description="YdbS-like PH" evidence="2">
    <location>
        <begin position="79"/>
        <end position="158"/>
    </location>
</feature>
<keyword evidence="1" id="KW-1133">Transmembrane helix</keyword>
<feature type="transmembrane region" description="Helical" evidence="1">
    <location>
        <begin position="54"/>
        <end position="75"/>
    </location>
</feature>
<comment type="caution">
    <text evidence="3">The sequence shown here is derived from an EMBL/GenBank/DDBJ whole genome shotgun (WGS) entry which is preliminary data.</text>
</comment>
<accession>A0A3D9FJ46</accession>
<reference evidence="3 4" key="1">
    <citation type="submission" date="2018-07" db="EMBL/GenBank/DDBJ databases">
        <title>Genomic Encyclopedia of Type Strains, Phase IV (KMG-IV): sequencing the most valuable type-strain genomes for metagenomic binning, comparative biology and taxonomic classification.</title>
        <authorList>
            <person name="Goeker M."/>
        </authorList>
    </citation>
    <scope>NUCLEOTIDE SEQUENCE [LARGE SCALE GENOMIC DNA]</scope>
    <source>
        <strain evidence="3 4">DSM 26725</strain>
    </source>
</reference>
<dbReference type="EMBL" id="QRDP01000004">
    <property type="protein sequence ID" value="RED17678.1"/>
    <property type="molecule type" value="Genomic_DNA"/>
</dbReference>
<evidence type="ECO:0000313" key="3">
    <source>
        <dbReference type="EMBL" id="RED17678.1"/>
    </source>
</evidence>
<dbReference type="Proteomes" id="UP000256310">
    <property type="component" value="Unassembled WGS sequence"/>
</dbReference>
<dbReference type="PANTHER" id="PTHR34473">
    <property type="entry name" value="UPF0699 TRANSMEMBRANE PROTEIN YDBS"/>
    <property type="match status" value="1"/>
</dbReference>
<evidence type="ECO:0000259" key="2">
    <source>
        <dbReference type="Pfam" id="PF03703"/>
    </source>
</evidence>
<dbReference type="PANTHER" id="PTHR34473:SF3">
    <property type="entry name" value="TRANSMEMBRANE PROTEIN-RELATED"/>
    <property type="match status" value="1"/>
</dbReference>
<name>A0A3D9FJ46_9SPHN</name>